<evidence type="ECO:0000256" key="3">
    <source>
        <dbReference type="ARBA" id="ARBA00022553"/>
    </source>
</evidence>
<comment type="function">
    <text evidence="19">Receptor for basic fibroblast growth factor.</text>
</comment>
<evidence type="ECO:0000256" key="4">
    <source>
        <dbReference type="ARBA" id="ARBA00022679"/>
    </source>
</evidence>
<dbReference type="Gene3D" id="2.60.40.10">
    <property type="entry name" value="Immunoglobulins"/>
    <property type="match status" value="2"/>
</dbReference>
<dbReference type="SMART" id="SM00408">
    <property type="entry name" value="IGc2"/>
    <property type="match status" value="2"/>
</dbReference>
<evidence type="ECO:0000256" key="14">
    <source>
        <dbReference type="ARBA" id="ARBA00023157"/>
    </source>
</evidence>
<feature type="disulfide bond" evidence="22">
    <location>
        <begin position="31"/>
        <end position="81"/>
    </location>
</feature>
<dbReference type="EMBL" id="KB310391">
    <property type="protein sequence ID" value="ELT91660.1"/>
    <property type="molecule type" value="Genomic_DNA"/>
</dbReference>
<protein>
    <recommendedName>
        <fullName evidence="2">receptor protein-tyrosine kinase</fullName>
        <ecNumber evidence="2">2.7.10.1</ecNumber>
    </recommendedName>
</protein>
<dbReference type="Gene3D" id="1.10.510.10">
    <property type="entry name" value="Transferase(Phosphotransferase) domain 1"/>
    <property type="match status" value="1"/>
</dbReference>
<dbReference type="AlphaFoldDB" id="R7TKL8"/>
<dbReference type="FunFam" id="2.60.40.10:FF:000016">
    <property type="entry name" value="Fibroblast growth factor receptor"/>
    <property type="match status" value="1"/>
</dbReference>
<dbReference type="GO" id="GO:0005524">
    <property type="term" value="F:ATP binding"/>
    <property type="evidence" value="ECO:0007669"/>
    <property type="project" value="UniProtKB-UniRule"/>
</dbReference>
<feature type="binding site" evidence="21">
    <location>
        <position position="405"/>
    </location>
    <ligand>
        <name>ATP</name>
        <dbReference type="ChEBI" id="CHEBI:30616"/>
    </ligand>
</feature>
<keyword evidence="14 22" id="KW-1015">Disulfide bond</keyword>
<dbReference type="InterPro" id="IPR036179">
    <property type="entry name" value="Ig-like_dom_sf"/>
</dbReference>
<dbReference type="InterPro" id="IPR007110">
    <property type="entry name" value="Ig-like_dom"/>
</dbReference>
<evidence type="ECO:0000256" key="13">
    <source>
        <dbReference type="ARBA" id="ARBA00023137"/>
    </source>
</evidence>
<dbReference type="InterPro" id="IPR050122">
    <property type="entry name" value="RTK"/>
</dbReference>
<evidence type="ECO:0000256" key="12">
    <source>
        <dbReference type="ARBA" id="ARBA00023136"/>
    </source>
</evidence>
<keyword evidence="8 23" id="KW-0547">Nucleotide-binding</keyword>
<evidence type="ECO:0000259" key="26">
    <source>
        <dbReference type="PROSITE" id="PS50835"/>
    </source>
</evidence>
<dbReference type="EnsemblMetazoa" id="CapteT90852">
    <property type="protein sequence ID" value="CapteP90852"/>
    <property type="gene ID" value="CapteG90852"/>
</dbReference>
<dbReference type="FunFam" id="3.30.200.20:FF:000593">
    <property type="entry name" value="Predicted protein"/>
    <property type="match status" value="1"/>
</dbReference>
<dbReference type="InterPro" id="IPR003599">
    <property type="entry name" value="Ig_sub"/>
</dbReference>
<reference evidence="28" key="3">
    <citation type="submission" date="2015-06" db="UniProtKB">
        <authorList>
            <consortium name="EnsemblMetazoa"/>
        </authorList>
    </citation>
    <scope>IDENTIFICATION</scope>
</reference>
<dbReference type="SMART" id="SM00219">
    <property type="entry name" value="TyrKc"/>
    <property type="match status" value="1"/>
</dbReference>
<feature type="binding site" evidence="21">
    <location>
        <begin position="399"/>
        <end position="401"/>
    </location>
    <ligand>
        <name>ATP</name>
        <dbReference type="ChEBI" id="CHEBI:30616"/>
    </ligand>
</feature>
<evidence type="ECO:0000256" key="8">
    <source>
        <dbReference type="ARBA" id="ARBA00022741"/>
    </source>
</evidence>
<dbReference type="InterPro" id="IPR013098">
    <property type="entry name" value="Ig_I-set"/>
</dbReference>
<dbReference type="InterPro" id="IPR017441">
    <property type="entry name" value="Protein_kinase_ATP_BS"/>
</dbReference>
<evidence type="ECO:0000256" key="9">
    <source>
        <dbReference type="ARBA" id="ARBA00022777"/>
    </source>
</evidence>
<dbReference type="EMBL" id="AMQN01002899">
    <property type="status" value="NOT_ANNOTATED_CDS"/>
    <property type="molecule type" value="Genomic_DNA"/>
</dbReference>
<proteinExistence type="predicted"/>
<dbReference type="PROSITE" id="PS00109">
    <property type="entry name" value="PROTEIN_KINASE_TYR"/>
    <property type="match status" value="1"/>
</dbReference>
<dbReference type="SUPFAM" id="SSF56112">
    <property type="entry name" value="Protein kinase-like (PK-like)"/>
    <property type="match status" value="1"/>
</dbReference>
<dbReference type="OrthoDB" id="5984265at2759"/>
<feature type="domain" description="Ig-like" evidence="26">
    <location>
        <begin position="7"/>
        <end position="85"/>
    </location>
</feature>
<dbReference type="FunFam" id="1.10.510.10:FF:000007">
    <property type="entry name" value="Fibroblast growth factor receptor"/>
    <property type="match status" value="1"/>
</dbReference>
<dbReference type="Pfam" id="PF07679">
    <property type="entry name" value="I-set"/>
    <property type="match status" value="1"/>
</dbReference>
<evidence type="ECO:0000256" key="6">
    <source>
        <dbReference type="ARBA" id="ARBA00022729"/>
    </source>
</evidence>
<dbReference type="EC" id="2.7.10.1" evidence="2"/>
<dbReference type="InterPro" id="IPR008266">
    <property type="entry name" value="Tyr_kinase_AS"/>
</dbReference>
<gene>
    <name evidence="27" type="ORF">CAPTEDRAFT_90852</name>
</gene>
<keyword evidence="5 24" id="KW-0812">Transmembrane</keyword>
<feature type="binding site" evidence="21">
    <location>
        <position position="464"/>
    </location>
    <ligand>
        <name>ATP</name>
        <dbReference type="ChEBI" id="CHEBI:30616"/>
    </ligand>
</feature>
<evidence type="ECO:0000256" key="7">
    <source>
        <dbReference type="ARBA" id="ARBA00022737"/>
    </source>
</evidence>
<keyword evidence="10 21" id="KW-0067">ATP-binding</keyword>
<dbReference type="PROSITE" id="PS50835">
    <property type="entry name" value="IG_LIKE"/>
    <property type="match status" value="2"/>
</dbReference>
<dbReference type="GO" id="GO:0043235">
    <property type="term" value="C:receptor complex"/>
    <property type="evidence" value="ECO:0007669"/>
    <property type="project" value="TreeGrafter"/>
</dbReference>
<comment type="catalytic activity">
    <reaction evidence="18">
        <text>L-tyrosyl-[protein] + ATP = O-phospho-L-tyrosyl-[protein] + ADP + H(+)</text>
        <dbReference type="Rhea" id="RHEA:10596"/>
        <dbReference type="Rhea" id="RHEA-COMP:10136"/>
        <dbReference type="Rhea" id="RHEA-COMP:20101"/>
        <dbReference type="ChEBI" id="CHEBI:15378"/>
        <dbReference type="ChEBI" id="CHEBI:30616"/>
        <dbReference type="ChEBI" id="CHEBI:46858"/>
        <dbReference type="ChEBI" id="CHEBI:61978"/>
        <dbReference type="ChEBI" id="CHEBI:456216"/>
        <dbReference type="EC" id="2.7.10.1"/>
    </reaction>
</comment>
<dbReference type="Pfam" id="PF13927">
    <property type="entry name" value="Ig_3"/>
    <property type="match status" value="1"/>
</dbReference>
<dbReference type="InterPro" id="IPR000719">
    <property type="entry name" value="Prot_kinase_dom"/>
</dbReference>
<keyword evidence="7" id="KW-0677">Repeat</keyword>
<accession>R7TKL8</accession>
<feature type="active site" description="Proton acceptor" evidence="20">
    <location>
        <position position="460"/>
    </location>
</feature>
<dbReference type="PANTHER" id="PTHR24416:SF550">
    <property type="entry name" value="FIBROBLAST GROWTH FACTOR RECEPTOR HOMOLOG 1-RELATED"/>
    <property type="match status" value="1"/>
</dbReference>
<feature type="binding site" evidence="21">
    <location>
        <begin position="325"/>
        <end position="331"/>
    </location>
    <ligand>
        <name>ATP</name>
        <dbReference type="ChEBI" id="CHEBI:30616"/>
    </ligand>
</feature>
<evidence type="ECO:0000256" key="5">
    <source>
        <dbReference type="ARBA" id="ARBA00022692"/>
    </source>
</evidence>
<dbReference type="PROSITE" id="PS50011">
    <property type="entry name" value="PROTEIN_KINASE_DOM"/>
    <property type="match status" value="1"/>
</dbReference>
<evidence type="ECO:0000256" key="15">
    <source>
        <dbReference type="ARBA" id="ARBA00023170"/>
    </source>
</evidence>
<keyword evidence="13" id="KW-0829">Tyrosine-protein kinase</keyword>
<reference evidence="27 29" key="2">
    <citation type="journal article" date="2013" name="Nature">
        <title>Insights into bilaterian evolution from three spiralian genomes.</title>
        <authorList>
            <person name="Simakov O."/>
            <person name="Marletaz F."/>
            <person name="Cho S.J."/>
            <person name="Edsinger-Gonzales E."/>
            <person name="Havlak P."/>
            <person name="Hellsten U."/>
            <person name="Kuo D.H."/>
            <person name="Larsson T."/>
            <person name="Lv J."/>
            <person name="Arendt D."/>
            <person name="Savage R."/>
            <person name="Osoegawa K."/>
            <person name="de Jong P."/>
            <person name="Grimwood J."/>
            <person name="Chapman J.A."/>
            <person name="Shapiro H."/>
            <person name="Aerts A."/>
            <person name="Otillar R.P."/>
            <person name="Terry A.Y."/>
            <person name="Boore J.L."/>
            <person name="Grigoriev I.V."/>
            <person name="Lindberg D.R."/>
            <person name="Seaver E.C."/>
            <person name="Weisblat D.A."/>
            <person name="Putnam N.H."/>
            <person name="Rokhsar D.S."/>
        </authorList>
    </citation>
    <scope>NUCLEOTIDE SEQUENCE</scope>
    <source>
        <strain evidence="27 29">I ESC-2004</strain>
    </source>
</reference>
<feature type="domain" description="Ig-like" evidence="26">
    <location>
        <begin position="107"/>
        <end position="196"/>
    </location>
</feature>
<evidence type="ECO:0000256" key="20">
    <source>
        <dbReference type="PIRSR" id="PIRSR000628-1"/>
    </source>
</evidence>
<evidence type="ECO:0000256" key="2">
    <source>
        <dbReference type="ARBA" id="ARBA00011902"/>
    </source>
</evidence>
<feature type="binding site" evidence="21">
    <location>
        <position position="478"/>
    </location>
    <ligand>
        <name>ATP</name>
        <dbReference type="ChEBI" id="CHEBI:30616"/>
    </ligand>
</feature>
<sequence>MIAEVAPRWTDKMTDVRLVMRPPNSHVTLNCPAHGPGPLQIKWLHDGQELPQRSNKLRRRDSRFSMQLFDIVLADEGNYTCIVSNPYGEIRWTYVLDLLTSAVHHTPVFDQVPQNQTVFLGDTVELRCHVISSATHHHLQWLKHYEVNGSYYDSENNPYVRTIKTKRMNMSDPEVLRLEDVTMADAGWYTCLAGNSIGISFHSAWLMVLPRPMKVQPTPDGMALALGIGLGSVLVVLSLGLCLLRHSLRKSSAPVRKRVVVMRQNILYASGDKDPNSRSSLAPLVKIEGGRNRLSSELTAMSEYVIPLDPQWEFPRDKLNLGKLLGEGAFGVVMQAEAQGGLGKSNTVAVKMLKDGATDKELADLVQELEVMKIIGRHRNIINLLGCCTQDGPLYVIVEYAPHGNLRDFLRHRRPPTSSGYEVPVDDFARPISFKDLVSYGYQVAKGMEYFTSRMCIHRDIAARNVLVGEDFVMKIADFGLTRNIPDNDYYRKTTDGRLPVKWMAPEALFDRRYTIKSDIWSYGVLLWEIFSLGGNPYPSVPVERLFELLREGHRMERPSCSTVDMYHIMLMCWHQNPDLRPTFSELVNELDRVLALTVSEDYLDLDLCQLDSPGVSNDSQYSSMSSAESLTSVQLVETQV</sequence>
<dbReference type="GO" id="GO:0005007">
    <property type="term" value="F:fibroblast growth factor receptor activity"/>
    <property type="evidence" value="ECO:0007669"/>
    <property type="project" value="InterPro"/>
</dbReference>
<evidence type="ECO:0000313" key="29">
    <source>
        <dbReference type="Proteomes" id="UP000014760"/>
    </source>
</evidence>
<feature type="disulfide bond" evidence="22">
    <location>
        <begin position="128"/>
        <end position="191"/>
    </location>
</feature>
<feature type="transmembrane region" description="Helical" evidence="24">
    <location>
        <begin position="221"/>
        <end position="244"/>
    </location>
</feature>
<dbReference type="FunFam" id="2.60.40.10:FF:000020">
    <property type="entry name" value="Fibroblast growth factor receptor"/>
    <property type="match status" value="1"/>
</dbReference>
<dbReference type="InterPro" id="IPR016248">
    <property type="entry name" value="FGF_rcpt_fam"/>
</dbReference>
<feature type="binding site" evidence="21 23">
    <location>
        <position position="351"/>
    </location>
    <ligand>
        <name>ATP</name>
        <dbReference type="ChEBI" id="CHEBI:30616"/>
    </ligand>
</feature>
<dbReference type="Gene3D" id="3.30.200.20">
    <property type="entry name" value="Phosphorylase Kinase, domain 1"/>
    <property type="match status" value="1"/>
</dbReference>
<evidence type="ECO:0000256" key="18">
    <source>
        <dbReference type="ARBA" id="ARBA00051243"/>
    </source>
</evidence>
<dbReference type="GO" id="GO:0005886">
    <property type="term" value="C:plasma membrane"/>
    <property type="evidence" value="ECO:0007669"/>
    <property type="project" value="TreeGrafter"/>
</dbReference>
<keyword evidence="12 24" id="KW-0472">Membrane</keyword>
<name>R7TKL8_CAPTE</name>
<keyword evidence="16" id="KW-0325">Glycoprotein</keyword>
<dbReference type="InterPro" id="IPR011009">
    <property type="entry name" value="Kinase-like_dom_sf"/>
</dbReference>
<evidence type="ECO:0000256" key="10">
    <source>
        <dbReference type="ARBA" id="ARBA00022840"/>
    </source>
</evidence>
<dbReference type="InterPro" id="IPR013783">
    <property type="entry name" value="Ig-like_fold"/>
</dbReference>
<dbReference type="Proteomes" id="UP000014760">
    <property type="component" value="Unassembled WGS sequence"/>
</dbReference>
<dbReference type="GO" id="GO:0008284">
    <property type="term" value="P:positive regulation of cell population proliferation"/>
    <property type="evidence" value="ECO:0007669"/>
    <property type="project" value="InterPro"/>
</dbReference>
<keyword evidence="6" id="KW-0732">Signal</keyword>
<keyword evidence="29" id="KW-1185">Reference proteome</keyword>
<feature type="domain" description="Protein kinase" evidence="25">
    <location>
        <begin position="319"/>
        <end position="595"/>
    </location>
</feature>
<keyword evidence="15" id="KW-0675">Receptor</keyword>
<keyword evidence="3" id="KW-0597">Phosphoprotein</keyword>
<evidence type="ECO:0000256" key="24">
    <source>
        <dbReference type="SAM" id="Phobius"/>
    </source>
</evidence>
<feature type="transmembrane region" description="Helical" evidence="24">
    <location>
        <begin position="186"/>
        <end position="209"/>
    </location>
</feature>
<dbReference type="STRING" id="283909.R7TKL8"/>
<dbReference type="FunCoup" id="R7TKL8">
    <property type="interactions" value="130"/>
</dbReference>
<evidence type="ECO:0000313" key="27">
    <source>
        <dbReference type="EMBL" id="ELT91660.1"/>
    </source>
</evidence>
<dbReference type="OMA" id="CHGMANC"/>
<keyword evidence="11 24" id="KW-1133">Transmembrane helix</keyword>
<dbReference type="InterPro" id="IPR001245">
    <property type="entry name" value="Ser-Thr/Tyr_kinase_cat_dom"/>
</dbReference>
<keyword evidence="4" id="KW-0808">Transferase</keyword>
<evidence type="ECO:0000259" key="25">
    <source>
        <dbReference type="PROSITE" id="PS50011"/>
    </source>
</evidence>
<keyword evidence="9" id="KW-0418">Kinase</keyword>
<dbReference type="PRINTS" id="PR00109">
    <property type="entry name" value="TYRKINASE"/>
</dbReference>
<evidence type="ECO:0000256" key="22">
    <source>
        <dbReference type="PIRSR" id="PIRSR000628-3"/>
    </source>
</evidence>
<reference evidence="29" key="1">
    <citation type="submission" date="2012-12" db="EMBL/GenBank/DDBJ databases">
        <authorList>
            <person name="Hellsten U."/>
            <person name="Grimwood J."/>
            <person name="Chapman J.A."/>
            <person name="Shapiro H."/>
            <person name="Aerts A."/>
            <person name="Otillar R.P."/>
            <person name="Terry A.Y."/>
            <person name="Boore J.L."/>
            <person name="Simakov O."/>
            <person name="Marletaz F."/>
            <person name="Cho S.-J."/>
            <person name="Edsinger-Gonzales E."/>
            <person name="Havlak P."/>
            <person name="Kuo D.-H."/>
            <person name="Larsson T."/>
            <person name="Lv J."/>
            <person name="Arendt D."/>
            <person name="Savage R."/>
            <person name="Osoegawa K."/>
            <person name="de Jong P."/>
            <person name="Lindberg D.R."/>
            <person name="Seaver E.C."/>
            <person name="Weisblat D.A."/>
            <person name="Putnam N.H."/>
            <person name="Grigoriev I.V."/>
            <person name="Rokhsar D.S."/>
        </authorList>
    </citation>
    <scope>NUCLEOTIDE SEQUENCE</scope>
    <source>
        <strain evidence="29">I ESC-2004</strain>
    </source>
</reference>
<dbReference type="SMART" id="SM00409">
    <property type="entry name" value="IG"/>
    <property type="match status" value="2"/>
</dbReference>
<evidence type="ECO:0000256" key="19">
    <source>
        <dbReference type="ARBA" id="ARBA00056965"/>
    </source>
</evidence>
<keyword evidence="17" id="KW-0393">Immunoglobulin domain</keyword>
<dbReference type="HOGENOM" id="CLU_000288_74_0_1"/>
<dbReference type="InterPro" id="IPR003598">
    <property type="entry name" value="Ig_sub2"/>
</dbReference>
<dbReference type="PIRSF" id="PIRSF000628">
    <property type="entry name" value="FGFR"/>
    <property type="match status" value="1"/>
</dbReference>
<evidence type="ECO:0000256" key="23">
    <source>
        <dbReference type="PROSITE-ProRule" id="PRU10141"/>
    </source>
</evidence>
<dbReference type="PANTHER" id="PTHR24416">
    <property type="entry name" value="TYROSINE-PROTEIN KINASE RECEPTOR"/>
    <property type="match status" value="1"/>
</dbReference>
<evidence type="ECO:0000256" key="17">
    <source>
        <dbReference type="ARBA" id="ARBA00023319"/>
    </source>
</evidence>
<evidence type="ECO:0000256" key="1">
    <source>
        <dbReference type="ARBA" id="ARBA00004167"/>
    </source>
</evidence>
<dbReference type="SUPFAM" id="SSF48726">
    <property type="entry name" value="Immunoglobulin"/>
    <property type="match status" value="2"/>
</dbReference>
<dbReference type="Pfam" id="PF07714">
    <property type="entry name" value="PK_Tyr_Ser-Thr"/>
    <property type="match status" value="1"/>
</dbReference>
<evidence type="ECO:0000256" key="21">
    <source>
        <dbReference type="PIRSR" id="PIRSR000628-2"/>
    </source>
</evidence>
<organism evidence="27">
    <name type="scientific">Capitella teleta</name>
    <name type="common">Polychaete worm</name>
    <dbReference type="NCBI Taxonomy" id="283909"/>
    <lineage>
        <taxon>Eukaryota</taxon>
        <taxon>Metazoa</taxon>
        <taxon>Spiralia</taxon>
        <taxon>Lophotrochozoa</taxon>
        <taxon>Annelida</taxon>
        <taxon>Polychaeta</taxon>
        <taxon>Sedentaria</taxon>
        <taxon>Scolecida</taxon>
        <taxon>Capitellidae</taxon>
        <taxon>Capitella</taxon>
    </lineage>
</organism>
<comment type="subcellular location">
    <subcellularLocation>
        <location evidence="1">Membrane</location>
        <topology evidence="1">Single-pass membrane protein</topology>
    </subcellularLocation>
</comment>
<dbReference type="PROSITE" id="PS00107">
    <property type="entry name" value="PROTEIN_KINASE_ATP"/>
    <property type="match status" value="1"/>
</dbReference>
<evidence type="ECO:0000313" key="28">
    <source>
        <dbReference type="EnsemblMetazoa" id="CapteP90852"/>
    </source>
</evidence>
<dbReference type="InterPro" id="IPR020635">
    <property type="entry name" value="Tyr_kinase_cat_dom"/>
</dbReference>
<evidence type="ECO:0000256" key="16">
    <source>
        <dbReference type="ARBA" id="ARBA00023180"/>
    </source>
</evidence>
<evidence type="ECO:0000256" key="11">
    <source>
        <dbReference type="ARBA" id="ARBA00022989"/>
    </source>
</evidence>